<protein>
    <recommendedName>
        <fullName evidence="2">non-specific serine/threonine protein kinase</fullName>
        <ecNumber evidence="2">2.7.11.1</ecNumber>
    </recommendedName>
</protein>
<dbReference type="SMART" id="SM00220">
    <property type="entry name" value="S_TKc"/>
    <property type="match status" value="1"/>
</dbReference>
<dbReference type="InterPro" id="IPR000719">
    <property type="entry name" value="Prot_kinase_dom"/>
</dbReference>
<evidence type="ECO:0000256" key="1">
    <source>
        <dbReference type="ARBA" id="ARBA00010886"/>
    </source>
</evidence>
<organism evidence="14">
    <name type="scientific">Trypanosoma congolense (strain IL3000)</name>
    <dbReference type="NCBI Taxonomy" id="1068625"/>
    <lineage>
        <taxon>Eukaryota</taxon>
        <taxon>Discoba</taxon>
        <taxon>Euglenozoa</taxon>
        <taxon>Kinetoplastea</taxon>
        <taxon>Metakinetoplastina</taxon>
        <taxon>Trypanosomatida</taxon>
        <taxon>Trypanosomatidae</taxon>
        <taxon>Trypanosoma</taxon>
        <taxon>Nannomonas</taxon>
    </lineage>
</organism>
<feature type="binding site" evidence="10">
    <location>
        <position position="886"/>
    </location>
    <ligand>
        <name>ATP</name>
        <dbReference type="ChEBI" id="CHEBI:30616"/>
    </ligand>
</feature>
<evidence type="ECO:0000256" key="9">
    <source>
        <dbReference type="ARBA" id="ARBA00048679"/>
    </source>
</evidence>
<dbReference type="InterPro" id="IPR017441">
    <property type="entry name" value="Protein_kinase_ATP_BS"/>
</dbReference>
<dbReference type="PROSITE" id="PS50011">
    <property type="entry name" value="PROTEIN_KINASE_DOM"/>
    <property type="match status" value="1"/>
</dbReference>
<evidence type="ECO:0000256" key="12">
    <source>
        <dbReference type="SAM" id="Phobius"/>
    </source>
</evidence>
<evidence type="ECO:0000259" key="13">
    <source>
        <dbReference type="PROSITE" id="PS50011"/>
    </source>
</evidence>
<name>G0ULW2_TRYCI</name>
<dbReference type="Gene3D" id="2.120.10.80">
    <property type="entry name" value="Kelch-type beta propeller"/>
    <property type="match status" value="1"/>
</dbReference>
<dbReference type="InterPro" id="IPR011009">
    <property type="entry name" value="Kinase-like_dom_sf"/>
</dbReference>
<dbReference type="InterPro" id="IPR050660">
    <property type="entry name" value="NEK_Ser/Thr_kinase"/>
</dbReference>
<dbReference type="SUPFAM" id="SSF117281">
    <property type="entry name" value="Kelch motif"/>
    <property type="match status" value="1"/>
</dbReference>
<evidence type="ECO:0000256" key="8">
    <source>
        <dbReference type="ARBA" id="ARBA00047899"/>
    </source>
</evidence>
<dbReference type="Gene3D" id="3.30.200.20">
    <property type="entry name" value="Phosphorylase Kinase, domain 1"/>
    <property type="match status" value="1"/>
</dbReference>
<reference evidence="14" key="1">
    <citation type="journal article" date="2012" name="Proc. Natl. Acad. Sci. U.S.A.">
        <title>Antigenic diversity is generated by distinct evolutionary mechanisms in African trypanosome species.</title>
        <authorList>
            <person name="Jackson A.P."/>
            <person name="Berry A."/>
            <person name="Aslett M."/>
            <person name="Allison H.C."/>
            <person name="Burton P."/>
            <person name="Vavrova-Anderson J."/>
            <person name="Brown R."/>
            <person name="Browne H."/>
            <person name="Corton N."/>
            <person name="Hauser H."/>
            <person name="Gamble J."/>
            <person name="Gilderthorp R."/>
            <person name="Marcello L."/>
            <person name="McQuillan J."/>
            <person name="Otto T.D."/>
            <person name="Quail M.A."/>
            <person name="Sanders M.J."/>
            <person name="van Tonder A."/>
            <person name="Ginger M.L."/>
            <person name="Field M.C."/>
            <person name="Barry J.D."/>
            <person name="Hertz-Fowler C."/>
            <person name="Berriman M."/>
        </authorList>
    </citation>
    <scope>NUCLEOTIDE SEQUENCE</scope>
    <source>
        <strain evidence="14">IL3000</strain>
    </source>
</reference>
<evidence type="ECO:0000256" key="3">
    <source>
        <dbReference type="ARBA" id="ARBA00022527"/>
    </source>
</evidence>
<keyword evidence="5 10" id="KW-0547">Nucleotide-binding</keyword>
<feature type="region of interest" description="Disordered" evidence="11">
    <location>
        <begin position="1310"/>
        <end position="1373"/>
    </location>
</feature>
<dbReference type="InterPro" id="IPR015915">
    <property type="entry name" value="Kelch-typ_b-propeller"/>
</dbReference>
<feature type="compositionally biased region" description="Polar residues" evidence="11">
    <location>
        <begin position="1324"/>
        <end position="1340"/>
    </location>
</feature>
<dbReference type="PROSITE" id="PS00107">
    <property type="entry name" value="PROTEIN_KINASE_ATP"/>
    <property type="match status" value="1"/>
</dbReference>
<dbReference type="GO" id="GO:0004674">
    <property type="term" value="F:protein serine/threonine kinase activity"/>
    <property type="evidence" value="ECO:0007669"/>
    <property type="project" value="UniProtKB-KW"/>
</dbReference>
<comment type="similarity">
    <text evidence="1">Belongs to the protein kinase superfamily. NEK Ser/Thr protein kinase family. NIMA subfamily.</text>
</comment>
<evidence type="ECO:0000256" key="6">
    <source>
        <dbReference type="ARBA" id="ARBA00022777"/>
    </source>
</evidence>
<keyword evidence="6" id="KW-0418">Kinase</keyword>
<keyword evidence="3" id="KW-0723">Serine/threonine-protein kinase</keyword>
<evidence type="ECO:0000256" key="7">
    <source>
        <dbReference type="ARBA" id="ARBA00022840"/>
    </source>
</evidence>
<keyword evidence="12" id="KW-0472">Membrane</keyword>
<dbReference type="VEuPathDB" id="TriTrypDB:TcIL3000_5_3570"/>
<keyword evidence="7 10" id="KW-0067">ATP-binding</keyword>
<dbReference type="SUPFAM" id="SSF56112">
    <property type="entry name" value="Protein kinase-like (PK-like)"/>
    <property type="match status" value="1"/>
</dbReference>
<accession>G0ULW2</accession>
<evidence type="ECO:0000256" key="5">
    <source>
        <dbReference type="ARBA" id="ARBA00022741"/>
    </source>
</evidence>
<gene>
    <name evidence="14" type="ORF">TCIL3000_5_3570</name>
</gene>
<evidence type="ECO:0000256" key="2">
    <source>
        <dbReference type="ARBA" id="ARBA00012513"/>
    </source>
</evidence>
<keyword evidence="12" id="KW-0812">Transmembrane</keyword>
<feature type="compositionally biased region" description="Polar residues" evidence="11">
    <location>
        <begin position="1347"/>
        <end position="1358"/>
    </location>
</feature>
<dbReference type="Gene3D" id="1.10.510.10">
    <property type="entry name" value="Transferase(Phosphotransferase) domain 1"/>
    <property type="match status" value="1"/>
</dbReference>
<evidence type="ECO:0000313" key="14">
    <source>
        <dbReference type="EMBL" id="CCC90624.1"/>
    </source>
</evidence>
<evidence type="ECO:0000256" key="10">
    <source>
        <dbReference type="PROSITE-ProRule" id="PRU10141"/>
    </source>
</evidence>
<dbReference type="InterPro" id="IPR008271">
    <property type="entry name" value="Ser/Thr_kinase_AS"/>
</dbReference>
<keyword evidence="4" id="KW-0808">Transferase</keyword>
<sequence>MAESSRVCTQRTSTDHLQAWPLTLRFVLTLLVFGVFSVGPARSVVAQPRSLKHRTTAHTKGLAEGASIPVTVEFTGWVASTARLSVSAILPSAVLMGRYLLIVGGTQVVPVLTSAEHFVRHYALTSISALDIATETMVEPLMLQENASELYRQGVFRDTNDTYIRVPAKLTYAAVGTANTVRLGQAAYVVGFCTTFPYNVYGSHGETLNATLRSIQMITLYQEEFPPVSDLTMRMKHISLPDTAIPRFNASCVGNGIDTIYIIGGVSLYDETPMTSVSQYNVTTGQFIDAGWELGMPLITPGVVTSSDLLFIGGGLRDLKNGPDVNGEVFVVDPTYSVASIGQFDPVVLIWYSPQLMIYNRTLALMADTYRRSFDRLEVWLDLVDPDYFATEVMIRFAPLRTNAAIASVPNSKGMLIYLAGGQIPPPGGSGASFNIFTGIMYVSGGHADVRVPGIQYVSPSGDVTHSQMKGAVAVDVTPGAKLKEVMRSVKAENVEHVKDNEARDTPHHIRRPSLQLLTSRTRQSNVRTGEVVNNVRSHPLPKDLPNNEGNWTVLVNGYKPLWYNYTFNILLSEDMMAACPGIDGINGRRNESNITSTPCLLRLSDTPACNSALLDVGNLTSANSRLYTINGTDSQGQSTTMKTVAVGPITLIGSLVDGIHNITIACDKCNGTRKNGFNFRHPQSQGPLRNATGHVYHKQLFLYVCFSTGAYSLPQCKKELRRTFVRPSSEAAPRVPCTTGFYVPLNADDPFLLSPVTHWTPGPPTPQPPTPVPVAKLYLVGVAVGCSVVFVLWSASMITYALRHKYPGNRGMNDVGGILFNDDSWGDDDEERKIHGVSRGTGLITHQKQGLLDEKYRVLRRLGRGGFSVVYLVERVMDGKRFALKYVQCADDVGRHEALYECEVAYSLQGHPNVICLVDMFMSYCFDDDRVSRNGNTRKGARRGRHCNDDDEPLLKDTTRMLRVGSVEESERDVPSWSSVAGERYLSLVMAYHEEGDLGMWVRKQKARPNVSEKVVVSIAFQILTVLQFMHKQNPPIVHRDLKPENILLASAPITRKKTMKGANHRQLKTGRTGSERLSDGFNTPEETLRIVVTDFGLSRVMDKTFCETGVGSLPYVAPECWQRCYTTKVDIWATGCILYAVCAKRVENDNVKIMFSESNKPDFRKSLIEELTEVYGYSEALSSFIAYLLEPVPSRRPSAEEALRLIRKQRKGADGLSGGATMVTMYKRNDEVYDEHCGGGEDGVSNDSGSVCSEGRLEPRSIADGCVGRDAQRQRQGQGRGSQATDTNTEPARFLNVASPCVGELAGDATIQKETRTDVASRLSSGNPTMMPSLQSSHVSKETTRQGFCSTSTAPPSETRARNPRDRNKNQRLQALQRYFDAISKENEEYEFFITHGCAEIVAAAMNSTKKEPWGLISSSMPP</sequence>
<feature type="compositionally biased region" description="Basic and acidic residues" evidence="11">
    <location>
        <begin position="1361"/>
        <end position="1371"/>
    </location>
</feature>
<comment type="catalytic activity">
    <reaction evidence="9">
        <text>L-seryl-[protein] + ATP = O-phospho-L-seryl-[protein] + ADP + H(+)</text>
        <dbReference type="Rhea" id="RHEA:17989"/>
        <dbReference type="Rhea" id="RHEA-COMP:9863"/>
        <dbReference type="Rhea" id="RHEA-COMP:11604"/>
        <dbReference type="ChEBI" id="CHEBI:15378"/>
        <dbReference type="ChEBI" id="CHEBI:29999"/>
        <dbReference type="ChEBI" id="CHEBI:30616"/>
        <dbReference type="ChEBI" id="CHEBI:83421"/>
        <dbReference type="ChEBI" id="CHEBI:456216"/>
        <dbReference type="EC" id="2.7.11.1"/>
    </reaction>
</comment>
<dbReference type="EC" id="2.7.11.1" evidence="2"/>
<proteinExistence type="inferred from homology"/>
<evidence type="ECO:0000256" key="4">
    <source>
        <dbReference type="ARBA" id="ARBA00022679"/>
    </source>
</evidence>
<dbReference type="GO" id="GO:0005524">
    <property type="term" value="F:ATP binding"/>
    <property type="evidence" value="ECO:0007669"/>
    <property type="project" value="UniProtKB-UniRule"/>
</dbReference>
<feature type="region of interest" description="Disordered" evidence="11">
    <location>
        <begin position="1265"/>
        <end position="1294"/>
    </location>
</feature>
<dbReference type="PANTHER" id="PTHR43671:SF98">
    <property type="entry name" value="SERINE_THREONINE-PROTEIN KINASE NEK11"/>
    <property type="match status" value="1"/>
</dbReference>
<dbReference type="PROSITE" id="PS00108">
    <property type="entry name" value="PROTEIN_KINASE_ST"/>
    <property type="match status" value="1"/>
</dbReference>
<comment type="catalytic activity">
    <reaction evidence="8">
        <text>L-threonyl-[protein] + ATP = O-phospho-L-threonyl-[protein] + ADP + H(+)</text>
        <dbReference type="Rhea" id="RHEA:46608"/>
        <dbReference type="Rhea" id="RHEA-COMP:11060"/>
        <dbReference type="Rhea" id="RHEA-COMP:11605"/>
        <dbReference type="ChEBI" id="CHEBI:15378"/>
        <dbReference type="ChEBI" id="CHEBI:30013"/>
        <dbReference type="ChEBI" id="CHEBI:30616"/>
        <dbReference type="ChEBI" id="CHEBI:61977"/>
        <dbReference type="ChEBI" id="CHEBI:456216"/>
        <dbReference type="EC" id="2.7.11.1"/>
    </reaction>
</comment>
<keyword evidence="12" id="KW-1133">Transmembrane helix</keyword>
<dbReference type="Pfam" id="PF00069">
    <property type="entry name" value="Pkinase"/>
    <property type="match status" value="1"/>
</dbReference>
<feature type="domain" description="Protein kinase" evidence="13">
    <location>
        <begin position="857"/>
        <end position="1218"/>
    </location>
</feature>
<evidence type="ECO:0000256" key="11">
    <source>
        <dbReference type="SAM" id="MobiDB-lite"/>
    </source>
</evidence>
<feature type="transmembrane region" description="Helical" evidence="12">
    <location>
        <begin position="20"/>
        <end position="39"/>
    </location>
</feature>
<dbReference type="EMBL" id="HE575318">
    <property type="protein sequence ID" value="CCC90624.1"/>
    <property type="molecule type" value="Genomic_DNA"/>
</dbReference>
<dbReference type="PANTHER" id="PTHR43671">
    <property type="entry name" value="SERINE/THREONINE-PROTEIN KINASE NEK"/>
    <property type="match status" value="1"/>
</dbReference>